<dbReference type="SMART" id="SM00421">
    <property type="entry name" value="HTH_LUXR"/>
    <property type="match status" value="1"/>
</dbReference>
<dbReference type="Proteomes" id="UP000648075">
    <property type="component" value="Unassembled WGS sequence"/>
</dbReference>
<dbReference type="InterPro" id="IPR000792">
    <property type="entry name" value="Tscrpt_reg_LuxR_C"/>
</dbReference>
<organism evidence="2 3">
    <name type="scientific">Novosphingobium colocasiae</name>
    <dbReference type="NCBI Taxonomy" id="1256513"/>
    <lineage>
        <taxon>Bacteria</taxon>
        <taxon>Pseudomonadati</taxon>
        <taxon>Pseudomonadota</taxon>
        <taxon>Alphaproteobacteria</taxon>
        <taxon>Sphingomonadales</taxon>
        <taxon>Sphingomonadaceae</taxon>
        <taxon>Novosphingobium</taxon>
    </lineage>
</organism>
<dbReference type="InterPro" id="IPR036388">
    <property type="entry name" value="WH-like_DNA-bd_sf"/>
</dbReference>
<reference evidence="2" key="2">
    <citation type="submission" date="2020-09" db="EMBL/GenBank/DDBJ databases">
        <authorList>
            <person name="Sun Q."/>
            <person name="Kim S."/>
        </authorList>
    </citation>
    <scope>NUCLEOTIDE SEQUENCE</scope>
    <source>
        <strain evidence="2">KCTC 32255</strain>
    </source>
</reference>
<accession>A0A918PCH7</accession>
<gene>
    <name evidence="2" type="ORF">GCM10011614_11350</name>
</gene>
<dbReference type="EMBL" id="BMZA01000002">
    <property type="protein sequence ID" value="GGY97944.1"/>
    <property type="molecule type" value="Genomic_DNA"/>
</dbReference>
<proteinExistence type="predicted"/>
<dbReference type="Gene3D" id="1.10.10.10">
    <property type="entry name" value="Winged helix-like DNA-binding domain superfamily/Winged helix DNA-binding domain"/>
    <property type="match status" value="1"/>
</dbReference>
<reference evidence="2" key="1">
    <citation type="journal article" date="2014" name="Int. J. Syst. Evol. Microbiol.">
        <title>Complete genome sequence of Corynebacterium casei LMG S-19264T (=DSM 44701T), isolated from a smear-ripened cheese.</title>
        <authorList>
            <consortium name="US DOE Joint Genome Institute (JGI-PGF)"/>
            <person name="Walter F."/>
            <person name="Albersmeier A."/>
            <person name="Kalinowski J."/>
            <person name="Ruckert C."/>
        </authorList>
    </citation>
    <scope>NUCLEOTIDE SEQUENCE</scope>
    <source>
        <strain evidence="2">KCTC 32255</strain>
    </source>
</reference>
<protein>
    <submittedName>
        <fullName evidence="2">DNA-binding protein</fullName>
    </submittedName>
</protein>
<dbReference type="SUPFAM" id="SSF46894">
    <property type="entry name" value="C-terminal effector domain of the bipartite response regulators"/>
    <property type="match status" value="1"/>
</dbReference>
<dbReference type="GO" id="GO:0003677">
    <property type="term" value="F:DNA binding"/>
    <property type="evidence" value="ECO:0007669"/>
    <property type="project" value="UniProtKB-KW"/>
</dbReference>
<feature type="domain" description="HTH luxR-type" evidence="1">
    <location>
        <begin position="288"/>
        <end position="345"/>
    </location>
</feature>
<name>A0A918PCH7_9SPHN</name>
<evidence type="ECO:0000259" key="1">
    <source>
        <dbReference type="SMART" id="SM00421"/>
    </source>
</evidence>
<evidence type="ECO:0000313" key="2">
    <source>
        <dbReference type="EMBL" id="GGY97944.1"/>
    </source>
</evidence>
<sequence>MIDRIYEAAVLPDGWSGVLEDIGRGVGAKGGLLIARSEDGARFAGSPEALAVAQDFVAAGHMEHNDRVPRLIARQHPGFETDLDFHTLDEMARLPMYADFLVPRGWPLAAATSLRSSGENHLVLTIEGFTKVPELLGSVEHLDALRPHLARSAIMAAQLRLEQARGMIAALDIVGLPAAALNGRRMMAANALLQTRLEAGALAMAGGLRLSDPQLDQMLQAALDAAGGHDGQGTSIALPGDGGHCRDVVHVLPLRGDARDIFSGITALVIFASVDKRPAIPADMLQSLFGLTAAEASIVQGLAAGQSVASLSEQAGKSAHTVKTQVKSVLAKVGVNRQADLIRTIADLCIRRPPGADDRAA</sequence>
<dbReference type="InterPro" id="IPR016032">
    <property type="entry name" value="Sig_transdc_resp-reg_C-effctor"/>
</dbReference>
<dbReference type="RefSeq" id="WP_189620136.1">
    <property type="nucleotide sequence ID" value="NZ_BMZA01000002.1"/>
</dbReference>
<dbReference type="GO" id="GO:0006355">
    <property type="term" value="P:regulation of DNA-templated transcription"/>
    <property type="evidence" value="ECO:0007669"/>
    <property type="project" value="InterPro"/>
</dbReference>
<keyword evidence="3" id="KW-1185">Reference proteome</keyword>
<dbReference type="Pfam" id="PF00196">
    <property type="entry name" value="GerE"/>
    <property type="match status" value="1"/>
</dbReference>
<dbReference type="AlphaFoldDB" id="A0A918PCH7"/>
<comment type="caution">
    <text evidence="2">The sequence shown here is derived from an EMBL/GenBank/DDBJ whole genome shotgun (WGS) entry which is preliminary data.</text>
</comment>
<keyword evidence="2" id="KW-0238">DNA-binding</keyword>
<evidence type="ECO:0000313" key="3">
    <source>
        <dbReference type="Proteomes" id="UP000648075"/>
    </source>
</evidence>